<reference evidence="3" key="1">
    <citation type="journal article" date="2016" name="Nat. Commun.">
        <title>The Gonium pectorale genome demonstrates co-option of cell cycle regulation during the evolution of multicellularity.</title>
        <authorList>
            <person name="Hanschen E.R."/>
            <person name="Marriage T.N."/>
            <person name="Ferris P.J."/>
            <person name="Hamaji T."/>
            <person name="Toyoda A."/>
            <person name="Fujiyama A."/>
            <person name="Neme R."/>
            <person name="Noguchi H."/>
            <person name="Minakuchi Y."/>
            <person name="Suzuki M."/>
            <person name="Kawai-Toyooka H."/>
            <person name="Smith D.R."/>
            <person name="Sparks H."/>
            <person name="Anderson J."/>
            <person name="Bakaric R."/>
            <person name="Luria V."/>
            <person name="Karger A."/>
            <person name="Kirschner M.W."/>
            <person name="Durand P.M."/>
            <person name="Michod R.E."/>
            <person name="Nozaki H."/>
            <person name="Olson B.J."/>
        </authorList>
    </citation>
    <scope>NUCLEOTIDE SEQUENCE [LARGE SCALE GENOMIC DNA]</scope>
    <source>
        <strain evidence="3">NIES-2863</strain>
    </source>
</reference>
<feature type="compositionally biased region" description="Basic and acidic residues" evidence="1">
    <location>
        <begin position="143"/>
        <end position="181"/>
    </location>
</feature>
<evidence type="ECO:0000256" key="1">
    <source>
        <dbReference type="SAM" id="MobiDB-lite"/>
    </source>
</evidence>
<organism evidence="2 3">
    <name type="scientific">Gonium pectorale</name>
    <name type="common">Green alga</name>
    <dbReference type="NCBI Taxonomy" id="33097"/>
    <lineage>
        <taxon>Eukaryota</taxon>
        <taxon>Viridiplantae</taxon>
        <taxon>Chlorophyta</taxon>
        <taxon>core chlorophytes</taxon>
        <taxon>Chlorophyceae</taxon>
        <taxon>CS clade</taxon>
        <taxon>Chlamydomonadales</taxon>
        <taxon>Volvocaceae</taxon>
        <taxon>Gonium</taxon>
    </lineage>
</organism>
<comment type="caution">
    <text evidence="2">The sequence shown here is derived from an EMBL/GenBank/DDBJ whole genome shotgun (WGS) entry which is preliminary data.</text>
</comment>
<evidence type="ECO:0000313" key="3">
    <source>
        <dbReference type="Proteomes" id="UP000075714"/>
    </source>
</evidence>
<dbReference type="Proteomes" id="UP000075714">
    <property type="component" value="Unassembled WGS sequence"/>
</dbReference>
<keyword evidence="3" id="KW-1185">Reference proteome</keyword>
<gene>
    <name evidence="2" type="ORF">GPECTOR_30g282</name>
</gene>
<sequence length="181" mass="20519">MERMRNWIQRRLDYSTSIAAGLKADIAEERKKLRELAGAEKEAKKRKRDGTDDFRSPPAASAAAGKRIKLSGAAAAAAAAHMAAHADEGEGGEEDEEEEEPSWELPDELLAYEGDPTDRRAVANFRARQTAAKQRLQRARARWHSEARQRSKERDARRRHLEPPDQRVARERREAEEALLK</sequence>
<feature type="region of interest" description="Disordered" evidence="1">
    <location>
        <begin position="128"/>
        <end position="181"/>
    </location>
</feature>
<proteinExistence type="predicted"/>
<dbReference type="AlphaFoldDB" id="A0A150GEC7"/>
<feature type="compositionally biased region" description="Basic and acidic residues" evidence="1">
    <location>
        <begin position="35"/>
        <end position="55"/>
    </location>
</feature>
<feature type="region of interest" description="Disordered" evidence="1">
    <location>
        <begin position="35"/>
        <end position="106"/>
    </location>
</feature>
<accession>A0A150GEC7</accession>
<dbReference type="STRING" id="33097.A0A150GEC7"/>
<feature type="compositionally biased region" description="Low complexity" evidence="1">
    <location>
        <begin position="72"/>
        <end position="83"/>
    </location>
</feature>
<evidence type="ECO:0000313" key="2">
    <source>
        <dbReference type="EMBL" id="KXZ48186.1"/>
    </source>
</evidence>
<name>A0A150GEC7_GONPE</name>
<protein>
    <submittedName>
        <fullName evidence="2">Uncharacterized protein</fullName>
    </submittedName>
</protein>
<feature type="compositionally biased region" description="Acidic residues" evidence="1">
    <location>
        <begin position="89"/>
        <end position="106"/>
    </location>
</feature>
<dbReference type="EMBL" id="LSYV01000031">
    <property type="protein sequence ID" value="KXZ48186.1"/>
    <property type="molecule type" value="Genomic_DNA"/>
</dbReference>